<accession>A0ABU1VI87</accession>
<gene>
    <name evidence="3" type="ORF">J2X09_004804</name>
</gene>
<dbReference type="RefSeq" id="WP_204735328.1">
    <property type="nucleotide sequence ID" value="NZ_JAVDWE010000018.1"/>
</dbReference>
<reference evidence="3 4" key="1">
    <citation type="submission" date="2023-07" db="EMBL/GenBank/DDBJ databases">
        <title>Sorghum-associated microbial communities from plants grown in Nebraska, USA.</title>
        <authorList>
            <person name="Schachtman D."/>
        </authorList>
    </citation>
    <scope>NUCLEOTIDE SEQUENCE [LARGE SCALE GENOMIC DNA]</scope>
    <source>
        <strain evidence="3 4">BE240</strain>
    </source>
</reference>
<comment type="caution">
    <text evidence="3">The sequence shown here is derived from an EMBL/GenBank/DDBJ whole genome shotgun (WGS) entry which is preliminary data.</text>
</comment>
<sequence>MNTTAQLLSLRRTCGRLLVAASALALGACASLPDAAQAEAAQAASREPSLDNQPTYLALIRQMQGSGMWFASLAHIDALEQRWGVTHETRLLRADALRQTGHQAASAALYQKLLDTPERASAYRGLGLLAGASDDYARAAEMFEKARQVLPADGLLLSDLGYALLRARRFDAARLPVLQAAQLQPANPKVRSNLALYLLTQGQTDQARQVMDEARFNGATRQAIEQLALELAPPVQASSGPAIHTGLRMSSMLTSPPALATP</sequence>
<organism evidence="3 4">
    <name type="scientific">Hydrogenophaga laconesensis</name>
    <dbReference type="NCBI Taxonomy" id="1805971"/>
    <lineage>
        <taxon>Bacteria</taxon>
        <taxon>Pseudomonadati</taxon>
        <taxon>Pseudomonadota</taxon>
        <taxon>Betaproteobacteria</taxon>
        <taxon>Burkholderiales</taxon>
        <taxon>Comamonadaceae</taxon>
        <taxon>Hydrogenophaga</taxon>
    </lineage>
</organism>
<evidence type="ECO:0000256" key="2">
    <source>
        <dbReference type="SAM" id="SignalP"/>
    </source>
</evidence>
<keyword evidence="4" id="KW-1185">Reference proteome</keyword>
<dbReference type="EMBL" id="JAVDWE010000018">
    <property type="protein sequence ID" value="MDR7097035.1"/>
    <property type="molecule type" value="Genomic_DNA"/>
</dbReference>
<evidence type="ECO:0000313" key="3">
    <source>
        <dbReference type="EMBL" id="MDR7097035.1"/>
    </source>
</evidence>
<dbReference type="InterPro" id="IPR011990">
    <property type="entry name" value="TPR-like_helical_dom_sf"/>
</dbReference>
<feature type="repeat" description="TPR" evidence="1">
    <location>
        <begin position="120"/>
        <end position="153"/>
    </location>
</feature>
<dbReference type="PROSITE" id="PS50005">
    <property type="entry name" value="TPR"/>
    <property type="match status" value="1"/>
</dbReference>
<dbReference type="Pfam" id="PF13432">
    <property type="entry name" value="TPR_16"/>
    <property type="match status" value="1"/>
</dbReference>
<protein>
    <submittedName>
        <fullName evidence="3">Flp pilus assembly protein TadD</fullName>
    </submittedName>
</protein>
<feature type="chain" id="PRO_5046667320" evidence="2">
    <location>
        <begin position="31"/>
        <end position="262"/>
    </location>
</feature>
<dbReference type="SUPFAM" id="SSF48452">
    <property type="entry name" value="TPR-like"/>
    <property type="match status" value="1"/>
</dbReference>
<name>A0ABU1VI87_9BURK</name>
<dbReference type="Proteomes" id="UP001265550">
    <property type="component" value="Unassembled WGS sequence"/>
</dbReference>
<dbReference type="InterPro" id="IPR019734">
    <property type="entry name" value="TPR_rpt"/>
</dbReference>
<dbReference type="Gene3D" id="1.25.40.10">
    <property type="entry name" value="Tetratricopeptide repeat domain"/>
    <property type="match status" value="1"/>
</dbReference>
<dbReference type="SMART" id="SM00028">
    <property type="entry name" value="TPR"/>
    <property type="match status" value="2"/>
</dbReference>
<keyword evidence="2" id="KW-0732">Signal</keyword>
<evidence type="ECO:0000256" key="1">
    <source>
        <dbReference type="PROSITE-ProRule" id="PRU00339"/>
    </source>
</evidence>
<proteinExistence type="predicted"/>
<feature type="signal peptide" evidence="2">
    <location>
        <begin position="1"/>
        <end position="30"/>
    </location>
</feature>
<evidence type="ECO:0000313" key="4">
    <source>
        <dbReference type="Proteomes" id="UP001265550"/>
    </source>
</evidence>
<keyword evidence="1" id="KW-0802">TPR repeat</keyword>